<keyword evidence="3" id="KW-1185">Reference proteome</keyword>
<proteinExistence type="predicted"/>
<dbReference type="AlphaFoldDB" id="A0A918FGW7"/>
<dbReference type="Proteomes" id="UP000603865">
    <property type="component" value="Unassembled WGS sequence"/>
</dbReference>
<dbReference type="RefSeq" id="WP_189093544.1">
    <property type="nucleotide sequence ID" value="NZ_BMQL01000075.1"/>
</dbReference>
<reference evidence="2" key="2">
    <citation type="submission" date="2020-09" db="EMBL/GenBank/DDBJ databases">
        <authorList>
            <person name="Sun Q."/>
            <person name="Ohkuma M."/>
        </authorList>
    </citation>
    <scope>NUCLEOTIDE SEQUENCE</scope>
    <source>
        <strain evidence="2">JCM 31311</strain>
    </source>
</reference>
<evidence type="ECO:0000313" key="2">
    <source>
        <dbReference type="EMBL" id="GGR36835.1"/>
    </source>
</evidence>
<sequence length="65" mass="7299">MIPFLIIAFTVLCAALWLWSLVRIVANGRRKRVHKPLDWILLLVCPVVWLVGVTELIAVAPVPTP</sequence>
<evidence type="ECO:0000256" key="1">
    <source>
        <dbReference type="SAM" id="Phobius"/>
    </source>
</evidence>
<keyword evidence="1" id="KW-0472">Membrane</keyword>
<name>A0A918FGW7_9DEIO</name>
<organism evidence="2 3">
    <name type="scientific">Deinococcus ruber</name>
    <dbReference type="NCBI Taxonomy" id="1848197"/>
    <lineage>
        <taxon>Bacteria</taxon>
        <taxon>Thermotogati</taxon>
        <taxon>Deinococcota</taxon>
        <taxon>Deinococci</taxon>
        <taxon>Deinococcales</taxon>
        <taxon>Deinococcaceae</taxon>
        <taxon>Deinococcus</taxon>
    </lineage>
</organism>
<feature type="transmembrane region" description="Helical" evidence="1">
    <location>
        <begin position="6"/>
        <end position="26"/>
    </location>
</feature>
<protein>
    <submittedName>
        <fullName evidence="2">Uncharacterized protein</fullName>
    </submittedName>
</protein>
<keyword evidence="1" id="KW-1133">Transmembrane helix</keyword>
<dbReference type="EMBL" id="BMQL01000075">
    <property type="protein sequence ID" value="GGR36835.1"/>
    <property type="molecule type" value="Genomic_DNA"/>
</dbReference>
<accession>A0A918FGW7</accession>
<feature type="transmembrane region" description="Helical" evidence="1">
    <location>
        <begin position="38"/>
        <end position="60"/>
    </location>
</feature>
<comment type="caution">
    <text evidence="2">The sequence shown here is derived from an EMBL/GenBank/DDBJ whole genome shotgun (WGS) entry which is preliminary data.</text>
</comment>
<gene>
    <name evidence="2" type="ORF">GCM10008957_53000</name>
</gene>
<reference evidence="2" key="1">
    <citation type="journal article" date="2014" name="Int. J. Syst. Evol. Microbiol.">
        <title>Complete genome sequence of Corynebacterium casei LMG S-19264T (=DSM 44701T), isolated from a smear-ripened cheese.</title>
        <authorList>
            <consortium name="US DOE Joint Genome Institute (JGI-PGF)"/>
            <person name="Walter F."/>
            <person name="Albersmeier A."/>
            <person name="Kalinowski J."/>
            <person name="Ruckert C."/>
        </authorList>
    </citation>
    <scope>NUCLEOTIDE SEQUENCE</scope>
    <source>
        <strain evidence="2">JCM 31311</strain>
    </source>
</reference>
<keyword evidence="1" id="KW-0812">Transmembrane</keyword>
<evidence type="ECO:0000313" key="3">
    <source>
        <dbReference type="Proteomes" id="UP000603865"/>
    </source>
</evidence>